<evidence type="ECO:0000313" key="2">
    <source>
        <dbReference type="Proteomes" id="UP001239111"/>
    </source>
</evidence>
<sequence length="541" mass="61996">MASESEDLNQPRNPELDEEELPSSPQNSSPTSPSSSWPSPDYWTDELYSPSDFWESLSPSYSMYASFYSPELLAYNRPLVETYFTSYMYKPSSEDEALKSLDPSLYQKLSNLKSAVVRGDANDVKELLIDDQVKEALRKIIPGQKKTTLLHEAVKNGKREICEILLKHDEVDVNAVDEGGRSVLHHAVCHDRVRETTEYVQILQLLLSHGALLNNGELNNIYMLVRGVVECGTVEALHLFLGLGFKLNELNSWDKSKEKPPLHIAVCNPNTEILKYLLIFFLDSALFDVDAQDSTGNTALHEAVRLSHTEHMRLLLEWQADPDVRNFEDKKPIEDAIDKTCPASMEVLLFFGTNVSVNSPVPCLDYSERLDFPIPSFRWIQEQMIIHLALCEGRNYSINTYDESCMRELLSCRYYRNLAELYNKCIDEVRLLQAASFNGSNTFYDLLFNEGSTRCMRLLHTIDEEQVIDLPKRFPVYGKKVQQRIALASRMVELEEDAIRGLNHLFGINIESYRLVYRRILYFLCQKDLRALRAFATANCP</sequence>
<dbReference type="EMBL" id="CM056742">
    <property type="protein sequence ID" value="KAJ8681154.1"/>
    <property type="molecule type" value="Genomic_DNA"/>
</dbReference>
<evidence type="ECO:0000313" key="1">
    <source>
        <dbReference type="EMBL" id="KAJ8681154.1"/>
    </source>
</evidence>
<keyword evidence="2" id="KW-1185">Reference proteome</keyword>
<protein>
    <submittedName>
        <fullName evidence="1">Uncharacterized protein</fullName>
    </submittedName>
</protein>
<proteinExistence type="predicted"/>
<organism evidence="1 2">
    <name type="scientific">Eretmocerus hayati</name>
    <dbReference type="NCBI Taxonomy" id="131215"/>
    <lineage>
        <taxon>Eukaryota</taxon>
        <taxon>Metazoa</taxon>
        <taxon>Ecdysozoa</taxon>
        <taxon>Arthropoda</taxon>
        <taxon>Hexapoda</taxon>
        <taxon>Insecta</taxon>
        <taxon>Pterygota</taxon>
        <taxon>Neoptera</taxon>
        <taxon>Endopterygota</taxon>
        <taxon>Hymenoptera</taxon>
        <taxon>Apocrita</taxon>
        <taxon>Proctotrupomorpha</taxon>
        <taxon>Chalcidoidea</taxon>
        <taxon>Aphelinidae</taxon>
        <taxon>Aphelininae</taxon>
        <taxon>Eretmocerus</taxon>
    </lineage>
</organism>
<gene>
    <name evidence="1" type="ORF">QAD02_016941</name>
</gene>
<name>A0ACC2PF06_9HYME</name>
<reference evidence="1" key="1">
    <citation type="submission" date="2023-04" db="EMBL/GenBank/DDBJ databases">
        <title>A chromosome-level genome assembly of the parasitoid wasp Eretmocerus hayati.</title>
        <authorList>
            <person name="Zhong Y."/>
            <person name="Liu S."/>
            <person name="Liu Y."/>
        </authorList>
    </citation>
    <scope>NUCLEOTIDE SEQUENCE</scope>
    <source>
        <strain evidence="1">ZJU_SS_LIU_2023</strain>
    </source>
</reference>
<comment type="caution">
    <text evidence="1">The sequence shown here is derived from an EMBL/GenBank/DDBJ whole genome shotgun (WGS) entry which is preliminary data.</text>
</comment>
<dbReference type="Proteomes" id="UP001239111">
    <property type="component" value="Chromosome 2"/>
</dbReference>
<accession>A0ACC2PF06</accession>